<evidence type="ECO:0000313" key="2">
    <source>
        <dbReference type="EMBL" id="NUU03900.1"/>
    </source>
</evidence>
<dbReference type="PANTHER" id="PTHR33336">
    <property type="entry name" value="QUINOL MONOOXYGENASE YGIN-RELATED"/>
    <property type="match status" value="1"/>
</dbReference>
<organism evidence="2 3">
    <name type="scientific">Herbaspirillum robiniae</name>
    <dbReference type="NCBI Taxonomy" id="2014887"/>
    <lineage>
        <taxon>Bacteria</taxon>
        <taxon>Pseudomonadati</taxon>
        <taxon>Pseudomonadota</taxon>
        <taxon>Betaproteobacteria</taxon>
        <taxon>Burkholderiales</taxon>
        <taxon>Oxalobacteraceae</taxon>
        <taxon>Herbaspirillum</taxon>
    </lineage>
</organism>
<dbReference type="InterPro" id="IPR050744">
    <property type="entry name" value="AI-2_Isomerase_LsrG"/>
</dbReference>
<evidence type="ECO:0000313" key="3">
    <source>
        <dbReference type="Proteomes" id="UP000536746"/>
    </source>
</evidence>
<comment type="caution">
    <text evidence="2">The sequence shown here is derived from an EMBL/GenBank/DDBJ whole genome shotgun (WGS) entry which is preliminary data.</text>
</comment>
<keyword evidence="3" id="KW-1185">Reference proteome</keyword>
<dbReference type="SUPFAM" id="SSF54909">
    <property type="entry name" value="Dimeric alpha+beta barrel"/>
    <property type="match status" value="1"/>
</dbReference>
<dbReference type="PANTHER" id="PTHR33336:SF3">
    <property type="entry name" value="ABM DOMAIN-CONTAINING PROTEIN"/>
    <property type="match status" value="1"/>
</dbReference>
<proteinExistence type="predicted"/>
<keyword evidence="2" id="KW-0560">Oxidoreductase</keyword>
<evidence type="ECO:0000259" key="1">
    <source>
        <dbReference type="PROSITE" id="PS51725"/>
    </source>
</evidence>
<accession>A0ABX2M0K5</accession>
<name>A0ABX2M0K5_9BURK</name>
<dbReference type="Gene3D" id="3.30.70.100">
    <property type="match status" value="1"/>
</dbReference>
<dbReference type="GO" id="GO:0004497">
    <property type="term" value="F:monooxygenase activity"/>
    <property type="evidence" value="ECO:0007669"/>
    <property type="project" value="UniProtKB-KW"/>
</dbReference>
<dbReference type="RefSeq" id="WP_079214734.1">
    <property type="nucleotide sequence ID" value="NZ_CP018845.1"/>
</dbReference>
<dbReference type="PROSITE" id="PS51725">
    <property type="entry name" value="ABM"/>
    <property type="match status" value="1"/>
</dbReference>
<dbReference type="InterPro" id="IPR011008">
    <property type="entry name" value="Dimeric_a/b-barrel"/>
</dbReference>
<reference evidence="2 3" key="1">
    <citation type="journal article" date="2020" name="Front. Plant Sci.">
        <title>Isolation of Rhizosphere Bacteria That Improve Quality and Water Stress Tolerance in Greenhouse Ornamentals.</title>
        <authorList>
            <person name="Nordstedt N.P."/>
            <person name="Jones M.L."/>
        </authorList>
    </citation>
    <scope>NUCLEOTIDE SEQUENCE [LARGE SCALE GENOMIC DNA]</scope>
    <source>
        <strain evidence="2 3">C6C2</strain>
    </source>
</reference>
<protein>
    <submittedName>
        <fullName evidence="2">Antibiotic biosynthesis monooxygenase</fullName>
    </submittedName>
</protein>
<dbReference type="InterPro" id="IPR007138">
    <property type="entry name" value="ABM_dom"/>
</dbReference>
<dbReference type="Proteomes" id="UP000536746">
    <property type="component" value="Unassembled WGS sequence"/>
</dbReference>
<dbReference type="Pfam" id="PF03992">
    <property type="entry name" value="ABM"/>
    <property type="match status" value="1"/>
</dbReference>
<dbReference type="EMBL" id="JABFMT010000030">
    <property type="protein sequence ID" value="NUU03900.1"/>
    <property type="molecule type" value="Genomic_DNA"/>
</dbReference>
<gene>
    <name evidence="2" type="ORF">HNO84_20005</name>
</gene>
<sequence length="100" mass="11044">MATPYFQVIAHYHAKAGEAGKVQALLSELAQASRGEPANLYYDFFISTSEPGHFVILERYTDAAGFEAHRNSGHFQRIGFGQIIPLLDKREVSSCMVPGN</sequence>
<feature type="domain" description="ABM" evidence="1">
    <location>
        <begin position="6"/>
        <end position="96"/>
    </location>
</feature>
<keyword evidence="2" id="KW-0503">Monooxygenase</keyword>